<dbReference type="EMBL" id="RBVM01000003">
    <property type="protein sequence ID" value="RKO34905.1"/>
    <property type="molecule type" value="Genomic_DNA"/>
</dbReference>
<dbReference type="AlphaFoldDB" id="A0A8B3ESK2"/>
<dbReference type="EMBL" id="RBVM01000003">
    <property type="protein sequence ID" value="RKO34791.1"/>
    <property type="molecule type" value="Genomic_DNA"/>
</dbReference>
<reference evidence="2" key="1">
    <citation type="submission" date="2018-10" db="EMBL/GenBank/DDBJ databases">
        <title>Chromosomal inversion in Lactococcus lactis subsp. lactis bv. diacetylactis S50.</title>
        <authorList>
            <person name="Kojic M."/>
            <person name="Jovcic B."/>
        </authorList>
    </citation>
    <scope>NUCLEOTIDE SEQUENCE</scope>
    <source>
        <strain evidence="2">S50</strain>
    </source>
</reference>
<keyword evidence="2" id="KW-0255">Endonuclease</keyword>
<dbReference type="SUPFAM" id="SSF88697">
    <property type="entry name" value="PUA domain-like"/>
    <property type="match status" value="1"/>
</dbReference>
<name>A0A8B3ESK2_LACLL</name>
<evidence type="ECO:0000313" key="2">
    <source>
        <dbReference type="EMBL" id="RKO34905.1"/>
    </source>
</evidence>
<evidence type="ECO:0000313" key="1">
    <source>
        <dbReference type="EMBL" id="RKO34791.1"/>
    </source>
</evidence>
<dbReference type="InterPro" id="IPR015947">
    <property type="entry name" value="PUA-like_sf"/>
</dbReference>
<organism evidence="2">
    <name type="scientific">Lactococcus lactis subsp. lactis bv. diacetylactis</name>
    <dbReference type="NCBI Taxonomy" id="44688"/>
    <lineage>
        <taxon>Bacteria</taxon>
        <taxon>Bacillati</taxon>
        <taxon>Bacillota</taxon>
        <taxon>Bacilli</taxon>
        <taxon>Lactobacillales</taxon>
        <taxon>Streptococcaceae</taxon>
        <taxon>Lactococcus</taxon>
    </lineage>
</organism>
<gene>
    <name evidence="1" type="ORF">D8K17_13055</name>
    <name evidence="2" type="ORF">D8K17_13785</name>
</gene>
<keyword evidence="2" id="KW-0378">Hydrolase</keyword>
<proteinExistence type="predicted"/>
<dbReference type="RefSeq" id="WP_015081781.1">
    <property type="nucleotide sequence ID" value="NZ_CP061323.1"/>
</dbReference>
<keyword evidence="2" id="KW-0540">Nuclease</keyword>
<comment type="caution">
    <text evidence="2">The sequence shown here is derived from an EMBL/GenBank/DDBJ whole genome shotgun (WGS) entry which is preliminary data.</text>
</comment>
<dbReference type="GO" id="GO:0004519">
    <property type="term" value="F:endonuclease activity"/>
    <property type="evidence" value="ECO:0007669"/>
    <property type="project" value="UniProtKB-KW"/>
</dbReference>
<protein>
    <submittedName>
        <fullName evidence="2">Type II restriction endonuclease</fullName>
    </submittedName>
</protein>
<accession>A0A8B3ESK2</accession>
<sequence>MNEKHFWLLRAFPDNVPHYNVFLNASVVGLGWPRIGKLEKGIKPDELKQLFIENDYPAADNAALGRRAGYFIRFVNEMQIGDIVFVPDNNGTVAVYEIKSDYYYDEKMSVHVPHLRKVQLLTTLKVHSLSKSLQRLLGNQLSVINLDKAKEEITTLISSDSGVGQTTINRTNYSLITGENKGKSVQIIIPNNASNQEIAVILNDIIRDLEK</sequence>